<evidence type="ECO:0000313" key="1">
    <source>
        <dbReference type="EMBL" id="GAB94993.1"/>
    </source>
</evidence>
<gene>
    <name evidence="1" type="ORF">KILIM_015_00530</name>
</gene>
<protein>
    <submittedName>
        <fullName evidence="1">Uncharacterized protein</fullName>
    </submittedName>
</protein>
<proteinExistence type="predicted"/>
<reference evidence="1 2" key="1">
    <citation type="submission" date="2012-08" db="EMBL/GenBank/DDBJ databases">
        <title>Whole genome shotgun sequence of Kineosphaera limosa NBRC 100340.</title>
        <authorList>
            <person name="Yoshida I."/>
            <person name="Isaki S."/>
            <person name="Hosoyama A."/>
            <person name="Tsuchikane K."/>
            <person name="Katsumata H."/>
            <person name="Ando Y."/>
            <person name="Ohji S."/>
            <person name="Hamada M."/>
            <person name="Tamura T."/>
            <person name="Yamazoe A."/>
            <person name="Yamazaki S."/>
            <person name="Fujita N."/>
        </authorList>
    </citation>
    <scope>NUCLEOTIDE SEQUENCE [LARGE SCALE GENOMIC DNA]</scope>
    <source>
        <strain evidence="1 2">NBRC 100340</strain>
    </source>
</reference>
<dbReference type="Proteomes" id="UP000008366">
    <property type="component" value="Unassembled WGS sequence"/>
</dbReference>
<accession>K6VFM2</accession>
<sequence>MNTMTTDRHARIDTIVDELRIGLALECAQCTGLICLDCAEKIEHVRCIRACTWCEDSEQDAAQLWQTDALLTELNGLQRVDDAIRALPAD</sequence>
<dbReference type="AlphaFoldDB" id="K6VFM2"/>
<name>K6VFM2_9MICO</name>
<evidence type="ECO:0000313" key="2">
    <source>
        <dbReference type="Proteomes" id="UP000008366"/>
    </source>
</evidence>
<dbReference type="EMBL" id="BAHD01000015">
    <property type="protein sequence ID" value="GAB94993.1"/>
    <property type="molecule type" value="Genomic_DNA"/>
</dbReference>
<organism evidence="1 2">
    <name type="scientific">Kineosphaera limosa NBRC 100340</name>
    <dbReference type="NCBI Taxonomy" id="1184609"/>
    <lineage>
        <taxon>Bacteria</taxon>
        <taxon>Bacillati</taxon>
        <taxon>Actinomycetota</taxon>
        <taxon>Actinomycetes</taxon>
        <taxon>Micrococcales</taxon>
        <taxon>Dermatophilaceae</taxon>
        <taxon>Kineosphaera</taxon>
    </lineage>
</organism>
<keyword evidence="2" id="KW-1185">Reference proteome</keyword>
<comment type="caution">
    <text evidence="1">The sequence shown here is derived from an EMBL/GenBank/DDBJ whole genome shotgun (WGS) entry which is preliminary data.</text>
</comment>